<reference evidence="4" key="1">
    <citation type="submission" date="2022-07" db="EMBL/GenBank/DDBJ databases">
        <title>Genome Sequence of Leucocoprinus birnbaumii.</title>
        <authorList>
            <person name="Buettner E."/>
        </authorList>
    </citation>
    <scope>NUCLEOTIDE SEQUENCE</scope>
    <source>
        <strain evidence="4">VT141</strain>
    </source>
</reference>
<dbReference type="InterPro" id="IPR021109">
    <property type="entry name" value="Peptidase_aspartic_dom_sf"/>
</dbReference>
<name>A0AAD5VND0_9AGAR</name>
<keyword evidence="5" id="KW-1185">Reference proteome</keyword>
<dbReference type="PANTHER" id="PTHR47966">
    <property type="entry name" value="BETA-SITE APP-CLEAVING ENZYME, ISOFORM A-RELATED"/>
    <property type="match status" value="1"/>
</dbReference>
<evidence type="ECO:0000256" key="2">
    <source>
        <dbReference type="SAM" id="SignalP"/>
    </source>
</evidence>
<feature type="signal peptide" evidence="2">
    <location>
        <begin position="1"/>
        <end position="19"/>
    </location>
</feature>
<feature type="domain" description="Peptidase A1" evidence="3">
    <location>
        <begin position="80"/>
        <end position="287"/>
    </location>
</feature>
<dbReference type="Proteomes" id="UP001213000">
    <property type="component" value="Unassembled WGS sequence"/>
</dbReference>
<dbReference type="Pfam" id="PF00026">
    <property type="entry name" value="Asp"/>
    <property type="match status" value="1"/>
</dbReference>
<evidence type="ECO:0000256" key="1">
    <source>
        <dbReference type="ARBA" id="ARBA00007447"/>
    </source>
</evidence>
<evidence type="ECO:0000259" key="3">
    <source>
        <dbReference type="PROSITE" id="PS51767"/>
    </source>
</evidence>
<dbReference type="InterPro" id="IPR001461">
    <property type="entry name" value="Aspartic_peptidase_A1"/>
</dbReference>
<dbReference type="InterPro" id="IPR034164">
    <property type="entry name" value="Pepsin-like_dom"/>
</dbReference>
<dbReference type="GO" id="GO:0006508">
    <property type="term" value="P:proteolysis"/>
    <property type="evidence" value="ECO:0007669"/>
    <property type="project" value="InterPro"/>
</dbReference>
<dbReference type="AlphaFoldDB" id="A0AAD5VND0"/>
<dbReference type="PANTHER" id="PTHR47966:SF6">
    <property type="entry name" value="PEPTIDASE A1 DOMAIN-CONTAINING PROTEIN"/>
    <property type="match status" value="1"/>
</dbReference>
<dbReference type="Gene3D" id="2.40.70.10">
    <property type="entry name" value="Acid Proteases"/>
    <property type="match status" value="1"/>
</dbReference>
<proteinExistence type="inferred from homology"/>
<dbReference type="EMBL" id="JANIEX010000797">
    <property type="protein sequence ID" value="KAJ3563089.1"/>
    <property type="molecule type" value="Genomic_DNA"/>
</dbReference>
<keyword evidence="2" id="KW-0732">Signal</keyword>
<organism evidence="4 5">
    <name type="scientific">Leucocoprinus birnbaumii</name>
    <dbReference type="NCBI Taxonomy" id="56174"/>
    <lineage>
        <taxon>Eukaryota</taxon>
        <taxon>Fungi</taxon>
        <taxon>Dikarya</taxon>
        <taxon>Basidiomycota</taxon>
        <taxon>Agaricomycotina</taxon>
        <taxon>Agaricomycetes</taxon>
        <taxon>Agaricomycetidae</taxon>
        <taxon>Agaricales</taxon>
        <taxon>Agaricineae</taxon>
        <taxon>Agaricaceae</taxon>
        <taxon>Leucocoprinus</taxon>
    </lineage>
</organism>
<evidence type="ECO:0000313" key="5">
    <source>
        <dbReference type="Proteomes" id="UP001213000"/>
    </source>
</evidence>
<accession>A0AAD5VND0</accession>
<comment type="caution">
    <text evidence="4">The sequence shown here is derived from an EMBL/GenBank/DDBJ whole genome shotgun (WGS) entry which is preliminary data.</text>
</comment>
<comment type="similarity">
    <text evidence="1">Belongs to the peptidase A1 family.</text>
</comment>
<dbReference type="GO" id="GO:0004190">
    <property type="term" value="F:aspartic-type endopeptidase activity"/>
    <property type="evidence" value="ECO:0007669"/>
    <property type="project" value="InterPro"/>
</dbReference>
<dbReference type="SUPFAM" id="SSF50630">
    <property type="entry name" value="Acid proteases"/>
    <property type="match status" value="1"/>
</dbReference>
<dbReference type="PROSITE" id="PS51767">
    <property type="entry name" value="PEPTIDASE_A1"/>
    <property type="match status" value="1"/>
</dbReference>
<gene>
    <name evidence="4" type="ORF">NP233_g9165</name>
</gene>
<evidence type="ECO:0000313" key="4">
    <source>
        <dbReference type="EMBL" id="KAJ3563089.1"/>
    </source>
</evidence>
<dbReference type="PRINTS" id="PR00792">
    <property type="entry name" value="PEPSIN"/>
</dbReference>
<feature type="chain" id="PRO_5042004463" description="Peptidase A1 domain-containing protein" evidence="2">
    <location>
        <begin position="20"/>
        <end position="287"/>
    </location>
</feature>
<sequence>MVPLSLAPYLLFLTVLVSADPTHFVLVRRGQFHNITDYAAIADGIRLKYGYPAAAHDAVARRDEIKRASSADISYQDFNYLATVCIGTPPQKLAVGLDTGSADLWVADSLCLACNKDTLTYNANDSSSNVGVGDPPIGQKIQLRYGIGEVNGTIASEVVSMGNFTIANITFVQVNQIMVDGSTYLPHSGIMGLAFSSIAMTHATPFWEVLSNGGQLQNKEMSFWLKRLGDLVGDVAPPNVTSGGIFTLGGTNTKYFSGEIDFIDMPTSNPTYWFLNMTSESTRCNRP</sequence>
<dbReference type="InterPro" id="IPR033121">
    <property type="entry name" value="PEPTIDASE_A1"/>
</dbReference>
<protein>
    <recommendedName>
        <fullName evidence="3">Peptidase A1 domain-containing protein</fullName>
    </recommendedName>
</protein>
<dbReference type="CDD" id="cd05471">
    <property type="entry name" value="pepsin_like"/>
    <property type="match status" value="1"/>
</dbReference>